<evidence type="ECO:0000313" key="8">
    <source>
        <dbReference type="Ensembl" id="ENSNVIP00000027808.1"/>
    </source>
</evidence>
<comment type="similarity">
    <text evidence="1">Belongs to the eukaryotic ribosomal protein eL31 family.</text>
</comment>
<reference evidence="8" key="1">
    <citation type="submission" date="2025-08" db="UniProtKB">
        <authorList>
            <consortium name="Ensembl"/>
        </authorList>
    </citation>
    <scope>IDENTIFICATION</scope>
</reference>
<dbReference type="GeneTree" id="ENSGT00950000183030"/>
<gene>
    <name evidence="8" type="primary">LOC122912614</name>
</gene>
<keyword evidence="4" id="KW-0687">Ribonucleoprotein</keyword>
<dbReference type="Proteomes" id="UP000694425">
    <property type="component" value="Unplaced"/>
</dbReference>
<dbReference type="Ensembl" id="ENSNVIT00000032254.1">
    <property type="protein sequence ID" value="ENSNVIP00000027808.1"/>
    <property type="gene ID" value="ENSNVIG00000021493.1"/>
</dbReference>
<dbReference type="Gene3D" id="3.10.440.10">
    <property type="match status" value="1"/>
</dbReference>
<dbReference type="InterPro" id="IPR023621">
    <property type="entry name" value="Ribosomal_eL31_dom_sf"/>
</dbReference>
<name>A0A8C7BTI8_NEOVI</name>
<dbReference type="RefSeq" id="XP_044114534.1">
    <property type="nucleotide sequence ID" value="XM_044258599.1"/>
</dbReference>
<comment type="function">
    <text evidence="5">Component of the large ribosomal subunit. The ribosome is a large ribonucleoprotein complex responsible for the synthesis of proteins in the cell.</text>
</comment>
<dbReference type="GO" id="GO:0022625">
    <property type="term" value="C:cytosolic large ribosomal subunit"/>
    <property type="evidence" value="ECO:0007669"/>
    <property type="project" value="TreeGrafter"/>
</dbReference>
<dbReference type="InterPro" id="IPR000054">
    <property type="entry name" value="Ribosomal_eL31"/>
</dbReference>
<evidence type="ECO:0000256" key="6">
    <source>
        <dbReference type="ARBA" id="ARBA00035230"/>
    </source>
</evidence>
<dbReference type="GO" id="GO:0002181">
    <property type="term" value="P:cytoplasmic translation"/>
    <property type="evidence" value="ECO:0007669"/>
    <property type="project" value="TreeGrafter"/>
</dbReference>
<keyword evidence="9" id="KW-1185">Reference proteome</keyword>
<dbReference type="PANTHER" id="PTHR10956">
    <property type="entry name" value="60S RIBOSOMAL PROTEIN L31"/>
    <property type="match status" value="1"/>
</dbReference>
<sequence>MAPAKKCGEKRKGHSVMNDAVTREYATDIHECICGVGCKRRAPQAHREIQKFATKEMGTPDVRSDTRLSKAVWAKGIRNVLYCTRAQLSRKHNKGKVSSNKLHRLVTQVPFKSLRTVLIDED</sequence>
<organism evidence="8 9">
    <name type="scientific">Neovison vison</name>
    <name type="common">American mink</name>
    <name type="synonym">Mustela vison</name>
    <dbReference type="NCBI Taxonomy" id="452646"/>
    <lineage>
        <taxon>Eukaryota</taxon>
        <taxon>Metazoa</taxon>
        <taxon>Chordata</taxon>
        <taxon>Craniata</taxon>
        <taxon>Vertebrata</taxon>
        <taxon>Euteleostomi</taxon>
        <taxon>Mammalia</taxon>
        <taxon>Eutheria</taxon>
        <taxon>Laurasiatheria</taxon>
        <taxon>Carnivora</taxon>
        <taxon>Caniformia</taxon>
        <taxon>Musteloidea</taxon>
        <taxon>Mustelidae</taxon>
        <taxon>Mustelinae</taxon>
        <taxon>Neogale</taxon>
    </lineage>
</organism>
<accession>A0A8C7BTI8</accession>
<evidence type="ECO:0000256" key="2">
    <source>
        <dbReference type="ARBA" id="ARBA00011133"/>
    </source>
</evidence>
<evidence type="ECO:0000256" key="7">
    <source>
        <dbReference type="ARBA" id="ARBA00035337"/>
    </source>
</evidence>
<evidence type="ECO:0000256" key="4">
    <source>
        <dbReference type="ARBA" id="ARBA00023274"/>
    </source>
</evidence>
<comment type="subunit">
    <text evidence="2">Component of the large ribosomal subunit.</text>
</comment>
<dbReference type="GO" id="GO:0003735">
    <property type="term" value="F:structural constituent of ribosome"/>
    <property type="evidence" value="ECO:0007669"/>
    <property type="project" value="InterPro"/>
</dbReference>
<dbReference type="FunFam" id="3.10.440.10:FF:000001">
    <property type="entry name" value="60S ribosomal protein L31"/>
    <property type="match status" value="1"/>
</dbReference>
<dbReference type="Pfam" id="PF01198">
    <property type="entry name" value="Ribosomal_L31e"/>
    <property type="match status" value="1"/>
</dbReference>
<evidence type="ECO:0000256" key="5">
    <source>
        <dbReference type="ARBA" id="ARBA00034092"/>
    </source>
</evidence>
<evidence type="ECO:0000313" key="9">
    <source>
        <dbReference type="Proteomes" id="UP000694425"/>
    </source>
</evidence>
<dbReference type="SMART" id="SM01380">
    <property type="entry name" value="Ribosomal_L31e"/>
    <property type="match status" value="1"/>
</dbReference>
<dbReference type="PANTHER" id="PTHR10956:SF4">
    <property type="entry name" value="LARGE RIBOSOMAL SUBUNIT PROTEIN EL31"/>
    <property type="match status" value="1"/>
</dbReference>
<evidence type="ECO:0000256" key="3">
    <source>
        <dbReference type="ARBA" id="ARBA00022980"/>
    </source>
</evidence>
<reference evidence="8" key="2">
    <citation type="submission" date="2025-09" db="UniProtKB">
        <authorList>
            <consortium name="Ensembl"/>
        </authorList>
    </citation>
    <scope>IDENTIFICATION</scope>
</reference>
<dbReference type="GeneID" id="122912614"/>
<dbReference type="AlphaFoldDB" id="A0A8C7BTI8"/>
<evidence type="ECO:0000256" key="1">
    <source>
        <dbReference type="ARBA" id="ARBA00010808"/>
    </source>
</evidence>
<dbReference type="KEGG" id="nvs:122912614"/>
<keyword evidence="3" id="KW-0689">Ribosomal protein</keyword>
<dbReference type="SUPFAM" id="SSF54575">
    <property type="entry name" value="Ribosomal protein L31e"/>
    <property type="match status" value="1"/>
</dbReference>
<protein>
    <recommendedName>
        <fullName evidence="6">Large ribosomal subunit protein eL31</fullName>
    </recommendedName>
    <alternativeName>
        <fullName evidence="7">60S ribosomal protein L31</fullName>
    </alternativeName>
</protein>
<proteinExistence type="inferred from homology"/>